<proteinExistence type="predicted"/>
<evidence type="ECO:0000313" key="1">
    <source>
        <dbReference type="EMBL" id="KKK61930.1"/>
    </source>
</evidence>
<dbReference type="AlphaFoldDB" id="A0A0F8XLH6"/>
<organism evidence="1">
    <name type="scientific">marine sediment metagenome</name>
    <dbReference type="NCBI Taxonomy" id="412755"/>
    <lineage>
        <taxon>unclassified sequences</taxon>
        <taxon>metagenomes</taxon>
        <taxon>ecological metagenomes</taxon>
    </lineage>
</organism>
<reference evidence="1" key="1">
    <citation type="journal article" date="2015" name="Nature">
        <title>Complex archaea that bridge the gap between prokaryotes and eukaryotes.</title>
        <authorList>
            <person name="Spang A."/>
            <person name="Saw J.H."/>
            <person name="Jorgensen S.L."/>
            <person name="Zaremba-Niedzwiedzka K."/>
            <person name="Martijn J."/>
            <person name="Lind A.E."/>
            <person name="van Eijk R."/>
            <person name="Schleper C."/>
            <person name="Guy L."/>
            <person name="Ettema T.J."/>
        </authorList>
    </citation>
    <scope>NUCLEOTIDE SEQUENCE</scope>
</reference>
<comment type="caution">
    <text evidence="1">The sequence shown here is derived from an EMBL/GenBank/DDBJ whole genome shotgun (WGS) entry which is preliminary data.</text>
</comment>
<protein>
    <submittedName>
        <fullName evidence="1">Uncharacterized protein</fullName>
    </submittedName>
</protein>
<feature type="non-terminal residue" evidence="1">
    <location>
        <position position="51"/>
    </location>
</feature>
<accession>A0A0F8XLH6</accession>
<name>A0A0F8XLH6_9ZZZZ</name>
<sequence length="51" mass="5443">MVEWIITDGLTDYRNAEALNKEYEGICKKFVASLKAVDPGAAAALADDALA</sequence>
<dbReference type="EMBL" id="LAZR01062248">
    <property type="protein sequence ID" value="KKK61930.1"/>
    <property type="molecule type" value="Genomic_DNA"/>
</dbReference>
<gene>
    <name evidence="1" type="ORF">LCGC14_3009420</name>
</gene>